<keyword evidence="2" id="KW-0012">Acyltransferase</keyword>
<dbReference type="CDD" id="cd04301">
    <property type="entry name" value="NAT_SF"/>
    <property type="match status" value="1"/>
</dbReference>
<reference evidence="2 3" key="1">
    <citation type="submission" date="2022-04" db="EMBL/GenBank/DDBJ databases">
        <title>Roseobacter sp. WL0113 is a bacterium isolated from neritic sediment.</title>
        <authorList>
            <person name="Wang L."/>
            <person name="He W."/>
            <person name="Zhang D.-F."/>
        </authorList>
    </citation>
    <scope>NUCLEOTIDE SEQUENCE [LARGE SCALE GENOMIC DNA]</scope>
    <source>
        <strain evidence="2 3">WL0113</strain>
    </source>
</reference>
<dbReference type="Pfam" id="PF13527">
    <property type="entry name" value="Acetyltransf_9"/>
    <property type="match status" value="1"/>
</dbReference>
<evidence type="ECO:0000313" key="2">
    <source>
        <dbReference type="EMBL" id="MCV3270738.1"/>
    </source>
</evidence>
<dbReference type="EMBL" id="JALIEB010000002">
    <property type="protein sequence ID" value="MCV3270738.1"/>
    <property type="molecule type" value="Genomic_DNA"/>
</dbReference>
<name>A0ABT3BAZ4_9RHOB</name>
<evidence type="ECO:0000259" key="1">
    <source>
        <dbReference type="PROSITE" id="PS51186"/>
    </source>
</evidence>
<dbReference type="EC" id="2.3.1.-" evidence="2"/>
<comment type="caution">
    <text evidence="2">The sequence shown here is derived from an EMBL/GenBank/DDBJ whole genome shotgun (WGS) entry which is preliminary data.</text>
</comment>
<organism evidence="2 3">
    <name type="scientific">Roseobacter sinensis</name>
    <dbReference type="NCBI Taxonomy" id="2931391"/>
    <lineage>
        <taxon>Bacteria</taxon>
        <taxon>Pseudomonadati</taxon>
        <taxon>Pseudomonadota</taxon>
        <taxon>Alphaproteobacteria</taxon>
        <taxon>Rhodobacterales</taxon>
        <taxon>Roseobacteraceae</taxon>
        <taxon>Roseobacter</taxon>
    </lineage>
</organism>
<evidence type="ECO:0000313" key="3">
    <source>
        <dbReference type="Proteomes" id="UP001208690"/>
    </source>
</evidence>
<dbReference type="GO" id="GO:0016746">
    <property type="term" value="F:acyltransferase activity"/>
    <property type="evidence" value="ECO:0007669"/>
    <property type="project" value="UniProtKB-KW"/>
</dbReference>
<dbReference type="Gene3D" id="3.40.630.30">
    <property type="match status" value="1"/>
</dbReference>
<dbReference type="PROSITE" id="PS51186">
    <property type="entry name" value="GNAT"/>
    <property type="match status" value="1"/>
</dbReference>
<dbReference type="RefSeq" id="WP_263843059.1">
    <property type="nucleotide sequence ID" value="NZ_JALIEB010000002.1"/>
</dbReference>
<sequence>MIRVAGPEDAAALDAFLRPHAATSMFLRGNLAAHGIGVSDHTNATTFYLDEEPGQITAVVGCTNGGFLMCQAPGAASGFWMACAEALQGRRLIGMTGVPEQIAALAAALGFGAADFRVQDVEPLYALSLADLPDLRVPDLSLRRPRPEEAGWLAGWFDGYHRETGMGMLDGVDGAIAAQRFIDKADARVMEIGREVCAMSALNARTTDMVQVGGVYVPPEHRGRGHGGRIVALYLAEMRAEGIREAILFAASPIAAHAYEAIGFRRIGSYQIALLEEPVVVGAAA</sequence>
<feature type="domain" description="N-acetyltransferase" evidence="1">
    <location>
        <begin position="119"/>
        <end position="285"/>
    </location>
</feature>
<dbReference type="InterPro" id="IPR016181">
    <property type="entry name" value="Acyl_CoA_acyltransferase"/>
</dbReference>
<proteinExistence type="predicted"/>
<keyword evidence="3" id="KW-1185">Reference proteome</keyword>
<gene>
    <name evidence="2" type="ORF">MUB52_04790</name>
</gene>
<dbReference type="SUPFAM" id="SSF55729">
    <property type="entry name" value="Acyl-CoA N-acyltransferases (Nat)"/>
    <property type="match status" value="1"/>
</dbReference>
<dbReference type="Proteomes" id="UP001208690">
    <property type="component" value="Unassembled WGS sequence"/>
</dbReference>
<protein>
    <submittedName>
        <fullName evidence="2">GNAT family N-acetyltransferase</fullName>
        <ecNumber evidence="2">2.3.1.-</ecNumber>
    </submittedName>
</protein>
<keyword evidence="2" id="KW-0808">Transferase</keyword>
<dbReference type="InterPro" id="IPR000182">
    <property type="entry name" value="GNAT_dom"/>
</dbReference>
<accession>A0ABT3BAZ4</accession>